<dbReference type="PANTHER" id="PTHR45008">
    <property type="entry name" value="PTS SYSTEM GLUCOSE-SPECIFIC EIIA COMPONENT"/>
    <property type="match status" value="1"/>
</dbReference>
<gene>
    <name evidence="8" type="ORF">SAMN05216495_10988</name>
</gene>
<evidence type="ECO:0000256" key="5">
    <source>
        <dbReference type="ARBA" id="ARBA00022683"/>
    </source>
</evidence>
<dbReference type="Pfam" id="PF00358">
    <property type="entry name" value="PTS_EIIA_1"/>
    <property type="match status" value="1"/>
</dbReference>
<dbReference type="InterPro" id="IPR001127">
    <property type="entry name" value="PTS_EIIA_1_perm"/>
</dbReference>
<sequence length="160" mass="17074">MGLFFRKTKVKLMAPVTGMVIPLEQVPDQAFAQKMLGDGVAVRPEKGELVAPCDGKITYVPDTAHAIALTEEHGLEILLHVGVNTVEQQGKGFRALVKTGDMVKMGQPLLAFDQECLEKAGCDLATPMVITNGDKVGKMEKVPSGPVQAGHDPVLIITLS</sequence>
<dbReference type="NCBIfam" id="TIGR00830">
    <property type="entry name" value="PTBA"/>
    <property type="match status" value="1"/>
</dbReference>
<dbReference type="AlphaFoldDB" id="A0A1H2XSZ3"/>
<feature type="domain" description="PTS EIIA type-1" evidence="7">
    <location>
        <begin position="28"/>
        <end position="132"/>
    </location>
</feature>
<organism evidence="8 9">
    <name type="scientific">Acidaminococcus fermentans</name>
    <dbReference type="NCBI Taxonomy" id="905"/>
    <lineage>
        <taxon>Bacteria</taxon>
        <taxon>Bacillati</taxon>
        <taxon>Bacillota</taxon>
        <taxon>Negativicutes</taxon>
        <taxon>Acidaminococcales</taxon>
        <taxon>Acidaminococcaceae</taxon>
        <taxon>Acidaminococcus</taxon>
    </lineage>
</organism>
<keyword evidence="4" id="KW-0808">Transferase</keyword>
<dbReference type="GO" id="GO:0005737">
    <property type="term" value="C:cytoplasm"/>
    <property type="evidence" value="ECO:0007669"/>
    <property type="project" value="UniProtKB-SubCell"/>
</dbReference>
<dbReference type="SUPFAM" id="SSF51261">
    <property type="entry name" value="Duplicated hybrid motif"/>
    <property type="match status" value="1"/>
</dbReference>
<dbReference type="PANTHER" id="PTHR45008:SF1">
    <property type="entry name" value="PTS SYSTEM GLUCOSE-SPECIFIC EIIA COMPONENT"/>
    <property type="match status" value="1"/>
</dbReference>
<evidence type="ECO:0000256" key="1">
    <source>
        <dbReference type="ARBA" id="ARBA00004496"/>
    </source>
</evidence>
<accession>A0A1H2XSZ3</accession>
<proteinExistence type="predicted"/>
<evidence type="ECO:0000313" key="9">
    <source>
        <dbReference type="Proteomes" id="UP000182379"/>
    </source>
</evidence>
<comment type="caution">
    <text evidence="8">The sequence shown here is derived from an EMBL/GenBank/DDBJ whole genome shotgun (WGS) entry which is preliminary data.</text>
</comment>
<dbReference type="Gene3D" id="2.70.70.10">
    <property type="entry name" value="Glucose Permease (Domain IIA)"/>
    <property type="match status" value="1"/>
</dbReference>
<evidence type="ECO:0000256" key="3">
    <source>
        <dbReference type="ARBA" id="ARBA00022597"/>
    </source>
</evidence>
<dbReference type="GO" id="GO:0016301">
    <property type="term" value="F:kinase activity"/>
    <property type="evidence" value="ECO:0007669"/>
    <property type="project" value="UniProtKB-KW"/>
</dbReference>
<protein>
    <submittedName>
        <fullName evidence="8">PTS system, glucose-specific IIA component</fullName>
    </submittedName>
</protein>
<name>A0A1H2XSZ3_ACIFE</name>
<keyword evidence="2" id="KW-0813">Transport</keyword>
<dbReference type="RefSeq" id="WP_074706379.1">
    <property type="nucleotide sequence ID" value="NZ_CBCSNF010000189.1"/>
</dbReference>
<evidence type="ECO:0000256" key="4">
    <source>
        <dbReference type="ARBA" id="ARBA00022679"/>
    </source>
</evidence>
<evidence type="ECO:0000256" key="6">
    <source>
        <dbReference type="ARBA" id="ARBA00022777"/>
    </source>
</evidence>
<keyword evidence="5" id="KW-0598">Phosphotransferase system</keyword>
<dbReference type="FunFam" id="2.70.70.10:FF:000001">
    <property type="entry name" value="PTS system glucose-specific IIA component"/>
    <property type="match status" value="1"/>
</dbReference>
<comment type="subcellular location">
    <subcellularLocation>
        <location evidence="1">Cytoplasm</location>
    </subcellularLocation>
</comment>
<keyword evidence="3" id="KW-0762">Sugar transport</keyword>
<keyword evidence="6" id="KW-0418">Kinase</keyword>
<dbReference type="PROSITE" id="PS00371">
    <property type="entry name" value="PTS_EIIA_TYPE_1_HIS"/>
    <property type="match status" value="1"/>
</dbReference>
<dbReference type="InterPro" id="IPR050890">
    <property type="entry name" value="PTS_EIIA_component"/>
</dbReference>
<dbReference type="GO" id="GO:0009401">
    <property type="term" value="P:phosphoenolpyruvate-dependent sugar phosphotransferase system"/>
    <property type="evidence" value="ECO:0007669"/>
    <property type="project" value="UniProtKB-KW"/>
</dbReference>
<dbReference type="PROSITE" id="PS51093">
    <property type="entry name" value="PTS_EIIA_TYPE_1"/>
    <property type="match status" value="1"/>
</dbReference>
<evidence type="ECO:0000256" key="2">
    <source>
        <dbReference type="ARBA" id="ARBA00022448"/>
    </source>
</evidence>
<dbReference type="Proteomes" id="UP000182379">
    <property type="component" value="Unassembled WGS sequence"/>
</dbReference>
<reference evidence="8 9" key="1">
    <citation type="submission" date="2016-10" db="EMBL/GenBank/DDBJ databases">
        <authorList>
            <person name="Varghese N."/>
            <person name="Submissions S."/>
        </authorList>
    </citation>
    <scope>NUCLEOTIDE SEQUENCE [LARGE SCALE GENOMIC DNA]</scope>
    <source>
        <strain evidence="8 9">WCC6</strain>
    </source>
</reference>
<evidence type="ECO:0000313" key="8">
    <source>
        <dbReference type="EMBL" id="SDW95951.1"/>
    </source>
</evidence>
<dbReference type="InterPro" id="IPR011055">
    <property type="entry name" value="Dup_hybrid_motif"/>
</dbReference>
<dbReference type="EMBL" id="FNOP01000009">
    <property type="protein sequence ID" value="SDW95951.1"/>
    <property type="molecule type" value="Genomic_DNA"/>
</dbReference>
<evidence type="ECO:0000259" key="7">
    <source>
        <dbReference type="PROSITE" id="PS51093"/>
    </source>
</evidence>